<dbReference type="AlphaFoldDB" id="A0A6L2MWE3"/>
<dbReference type="PANTHER" id="PTHR33265">
    <property type="entry name" value="AVR9/CF-9 RAPIDLY ELICITED PROTEIN-RELATED"/>
    <property type="match status" value="1"/>
</dbReference>
<comment type="caution">
    <text evidence="1">The sequence shown here is derived from an EMBL/GenBank/DDBJ whole genome shotgun (WGS) entry which is preliminary data.</text>
</comment>
<name>A0A6L2MWE3_TANCI</name>
<evidence type="ECO:0000313" key="1">
    <source>
        <dbReference type="EMBL" id="GEU77749.1"/>
    </source>
</evidence>
<sequence length="121" mass="13891">MAEFNMIIKRRKIAGKPTSLSYEFSCKNTPPYPLSIFSSHKKNQNKCQHLTNYNPPLAVNDCDDIVINYAVLKALDMVRNTSPMRITDSSMPVTNGGEDGQVDEAAEEFIRRFYNDRRREN</sequence>
<dbReference type="EMBL" id="BKCJ010007537">
    <property type="protein sequence ID" value="GEU77749.1"/>
    <property type="molecule type" value="Genomic_DNA"/>
</dbReference>
<organism evidence="1">
    <name type="scientific">Tanacetum cinerariifolium</name>
    <name type="common">Dalmatian daisy</name>
    <name type="synonym">Chrysanthemum cinerariifolium</name>
    <dbReference type="NCBI Taxonomy" id="118510"/>
    <lineage>
        <taxon>Eukaryota</taxon>
        <taxon>Viridiplantae</taxon>
        <taxon>Streptophyta</taxon>
        <taxon>Embryophyta</taxon>
        <taxon>Tracheophyta</taxon>
        <taxon>Spermatophyta</taxon>
        <taxon>Magnoliopsida</taxon>
        <taxon>eudicotyledons</taxon>
        <taxon>Gunneridae</taxon>
        <taxon>Pentapetalae</taxon>
        <taxon>asterids</taxon>
        <taxon>campanulids</taxon>
        <taxon>Asterales</taxon>
        <taxon>Asteraceae</taxon>
        <taxon>Asteroideae</taxon>
        <taxon>Anthemideae</taxon>
        <taxon>Anthemidinae</taxon>
        <taxon>Tanacetum</taxon>
    </lineage>
</organism>
<protein>
    <submittedName>
        <fullName evidence="1">Uncharacterized protein</fullName>
    </submittedName>
</protein>
<accession>A0A6L2MWE3</accession>
<dbReference type="PANTHER" id="PTHR33265:SF31">
    <property type="entry name" value="AVR9_CF-9 RAPIDLY ELICITED PROTEIN 146"/>
    <property type="match status" value="1"/>
</dbReference>
<gene>
    <name evidence="1" type="ORF">Tci_049727</name>
</gene>
<reference evidence="1" key="1">
    <citation type="journal article" date="2019" name="Sci. Rep.">
        <title>Draft genome of Tanacetum cinerariifolium, the natural source of mosquito coil.</title>
        <authorList>
            <person name="Yamashiro T."/>
            <person name="Shiraishi A."/>
            <person name="Satake H."/>
            <person name="Nakayama K."/>
        </authorList>
    </citation>
    <scope>NUCLEOTIDE SEQUENCE</scope>
</reference>
<proteinExistence type="predicted"/>